<keyword evidence="1" id="KW-0812">Transmembrane</keyword>
<dbReference type="Pfam" id="PF14155">
    <property type="entry name" value="DUF4307"/>
    <property type="match status" value="1"/>
</dbReference>
<gene>
    <name evidence="2" type="ORF">N866_01125</name>
</gene>
<dbReference type="AlphaFoldDB" id="A0A021VQD2"/>
<comment type="caution">
    <text evidence="2">The sequence shown here is derived from an EMBL/GenBank/DDBJ whole genome shotgun (WGS) entry which is preliminary data.</text>
</comment>
<evidence type="ECO:0000313" key="2">
    <source>
        <dbReference type="EMBL" id="EYR63369.1"/>
    </source>
</evidence>
<protein>
    <submittedName>
        <fullName evidence="2">Secretion protein HlyD</fullName>
    </submittedName>
</protein>
<dbReference type="EMBL" id="AXCW01000099">
    <property type="protein sequence ID" value="EYR63369.1"/>
    <property type="molecule type" value="Genomic_DNA"/>
</dbReference>
<dbReference type="OrthoDB" id="5149291at2"/>
<evidence type="ECO:0000313" key="3">
    <source>
        <dbReference type="Proteomes" id="UP000019753"/>
    </source>
</evidence>
<keyword evidence="1" id="KW-0472">Membrane</keyword>
<name>A0A021VQD2_9CELL</name>
<sequence length="136" mass="14601">MDQTPLRPPPGRYEPVPDERRRRAGRAALWVLGALGVAGALWIGIGAARTPVTWSDIGFTIDGPDQVEVVFEVARIDPSVPVRCTVQALNQQYAQVGLVEVDVPPATATAVRLSTVVRTSEQAVTGIVDTCEVVDR</sequence>
<feature type="transmembrane region" description="Helical" evidence="1">
    <location>
        <begin position="27"/>
        <end position="45"/>
    </location>
</feature>
<dbReference type="Proteomes" id="UP000019753">
    <property type="component" value="Unassembled WGS sequence"/>
</dbReference>
<dbReference type="RefSeq" id="WP_034226128.1">
    <property type="nucleotide sequence ID" value="NZ_AXCW01000099.1"/>
</dbReference>
<keyword evidence="1" id="KW-1133">Transmembrane helix</keyword>
<dbReference type="InterPro" id="IPR025443">
    <property type="entry name" value="DUF4307"/>
</dbReference>
<keyword evidence="3" id="KW-1185">Reference proteome</keyword>
<evidence type="ECO:0000256" key="1">
    <source>
        <dbReference type="SAM" id="Phobius"/>
    </source>
</evidence>
<proteinExistence type="predicted"/>
<accession>A0A021VQD2</accession>
<organism evidence="2 3">
    <name type="scientific">Actinotalea ferrariae CF5-4</name>
    <dbReference type="NCBI Taxonomy" id="948458"/>
    <lineage>
        <taxon>Bacteria</taxon>
        <taxon>Bacillati</taxon>
        <taxon>Actinomycetota</taxon>
        <taxon>Actinomycetes</taxon>
        <taxon>Micrococcales</taxon>
        <taxon>Cellulomonadaceae</taxon>
        <taxon>Actinotalea</taxon>
    </lineage>
</organism>
<reference evidence="2 3" key="1">
    <citation type="submission" date="2014-01" db="EMBL/GenBank/DDBJ databases">
        <title>Actinotalea ferrariae CF5-4.</title>
        <authorList>
            <person name="Chen F."/>
            <person name="Li Y."/>
            <person name="Wang G."/>
        </authorList>
    </citation>
    <scope>NUCLEOTIDE SEQUENCE [LARGE SCALE GENOMIC DNA]</scope>
    <source>
        <strain evidence="2 3">CF5-4</strain>
    </source>
</reference>